<name>A0A0E0J3D3_ORYNI</name>
<comment type="subcellular location">
    <subcellularLocation>
        <location evidence="1">Membrane</location>
        <topology evidence="1">Single-pass type I membrane protein</topology>
    </subcellularLocation>
</comment>
<evidence type="ECO:0000256" key="4">
    <source>
        <dbReference type="ARBA" id="ARBA00022989"/>
    </source>
</evidence>
<sequence>MGQHTRHTHITSLFTAQHRWPCPGVLGFFQEVERYLNLSGILFSGEVPPQLGNFSKLHYLDLSLSDNLYSTDLSWLAHLPTSLRITSLGICQHLFTREPMLVSIFEHALRHLKSLWFLDLSDNHLIGHVPLEISTLTKLAWLDLSYNDLDGLITEELFDGLKSLKNIGLSDNRLKIVVGSDWIPPFRLKVANLASCHIGPLFPSWFKWQMGISHINISRGNIIDRLPDWFSNSLSNVEVLDISGNQIIGALPTNMETMSLSKLLLSSNNITGQIPLLPRELYYLDISRNFLSGPLPLNLGAPRIEYLILRSNNFTGQIPVSFCEFDELYILDLSNNNFEGELPRCFKMEHLSFLL</sequence>
<dbReference type="Gramene" id="ONIVA11G17190.1">
    <property type="protein sequence ID" value="ONIVA11G17190.1"/>
    <property type="gene ID" value="ONIVA11G17190"/>
</dbReference>
<keyword evidence="2" id="KW-0812">Transmembrane</keyword>
<evidence type="ECO:0000313" key="7">
    <source>
        <dbReference type="EnsemblPlants" id="ONIVA11G17190.1"/>
    </source>
</evidence>
<proteinExistence type="predicted"/>
<dbReference type="Proteomes" id="UP000006591">
    <property type="component" value="Chromosome 11"/>
</dbReference>
<keyword evidence="3" id="KW-0732">Signal</keyword>
<keyword evidence="6" id="KW-0325">Glycoprotein</keyword>
<dbReference type="PANTHER" id="PTHR48063:SF90">
    <property type="entry name" value="OS11G0565920 PROTEIN"/>
    <property type="match status" value="1"/>
</dbReference>
<dbReference type="Gene3D" id="3.80.10.10">
    <property type="entry name" value="Ribonuclease Inhibitor"/>
    <property type="match status" value="2"/>
</dbReference>
<keyword evidence="8" id="KW-1185">Reference proteome</keyword>
<dbReference type="STRING" id="4536.A0A0E0J3D3"/>
<keyword evidence="4" id="KW-1133">Transmembrane helix</keyword>
<evidence type="ECO:0000313" key="8">
    <source>
        <dbReference type="Proteomes" id="UP000006591"/>
    </source>
</evidence>
<reference evidence="7" key="2">
    <citation type="submission" date="2018-04" db="EMBL/GenBank/DDBJ databases">
        <title>OnivRS2 (Oryza nivara Reference Sequence Version 2).</title>
        <authorList>
            <person name="Zhang J."/>
            <person name="Kudrna D."/>
            <person name="Lee S."/>
            <person name="Talag J."/>
            <person name="Rajasekar S."/>
            <person name="Welchert J."/>
            <person name="Hsing Y.-I."/>
            <person name="Wing R.A."/>
        </authorList>
    </citation>
    <scope>NUCLEOTIDE SEQUENCE [LARGE SCALE GENOMIC DNA]</scope>
    <source>
        <strain evidence="7">SL10</strain>
    </source>
</reference>
<reference evidence="7" key="1">
    <citation type="submission" date="2015-04" db="UniProtKB">
        <authorList>
            <consortium name="EnsemblPlants"/>
        </authorList>
    </citation>
    <scope>IDENTIFICATION</scope>
    <source>
        <strain evidence="7">SL10</strain>
    </source>
</reference>
<dbReference type="GO" id="GO:0016020">
    <property type="term" value="C:membrane"/>
    <property type="evidence" value="ECO:0007669"/>
    <property type="project" value="UniProtKB-SubCell"/>
</dbReference>
<dbReference type="PANTHER" id="PTHR48063">
    <property type="entry name" value="LRR RECEPTOR-LIKE KINASE"/>
    <property type="match status" value="1"/>
</dbReference>
<dbReference type="EnsemblPlants" id="ONIVA11G17190.1">
    <property type="protein sequence ID" value="ONIVA11G17190.1"/>
    <property type="gene ID" value="ONIVA11G17190"/>
</dbReference>
<dbReference type="InterPro" id="IPR046956">
    <property type="entry name" value="RLP23-like"/>
</dbReference>
<dbReference type="AlphaFoldDB" id="A0A0E0J3D3"/>
<dbReference type="InterPro" id="IPR001611">
    <property type="entry name" value="Leu-rich_rpt"/>
</dbReference>
<evidence type="ECO:0000256" key="1">
    <source>
        <dbReference type="ARBA" id="ARBA00004479"/>
    </source>
</evidence>
<protein>
    <recommendedName>
        <fullName evidence="9">Leucine-rich repeat-containing N-terminal plant-type domain-containing protein</fullName>
    </recommendedName>
</protein>
<dbReference type="InterPro" id="IPR032675">
    <property type="entry name" value="LRR_dom_sf"/>
</dbReference>
<evidence type="ECO:0000256" key="6">
    <source>
        <dbReference type="ARBA" id="ARBA00023180"/>
    </source>
</evidence>
<accession>A0A0E0J3D3</accession>
<evidence type="ECO:0000256" key="3">
    <source>
        <dbReference type="ARBA" id="ARBA00022729"/>
    </source>
</evidence>
<organism evidence="7">
    <name type="scientific">Oryza nivara</name>
    <name type="common">Indian wild rice</name>
    <name type="synonym">Oryza sativa f. spontanea</name>
    <dbReference type="NCBI Taxonomy" id="4536"/>
    <lineage>
        <taxon>Eukaryota</taxon>
        <taxon>Viridiplantae</taxon>
        <taxon>Streptophyta</taxon>
        <taxon>Embryophyta</taxon>
        <taxon>Tracheophyta</taxon>
        <taxon>Spermatophyta</taxon>
        <taxon>Magnoliopsida</taxon>
        <taxon>Liliopsida</taxon>
        <taxon>Poales</taxon>
        <taxon>Poaceae</taxon>
        <taxon>BOP clade</taxon>
        <taxon>Oryzoideae</taxon>
        <taxon>Oryzeae</taxon>
        <taxon>Oryzinae</taxon>
        <taxon>Oryza</taxon>
    </lineage>
</organism>
<dbReference type="eggNOG" id="KOG0619">
    <property type="taxonomic scope" value="Eukaryota"/>
</dbReference>
<dbReference type="HOGENOM" id="CLU_000288_18_3_1"/>
<evidence type="ECO:0008006" key="9">
    <source>
        <dbReference type="Google" id="ProtNLM"/>
    </source>
</evidence>
<dbReference type="Pfam" id="PF00560">
    <property type="entry name" value="LRR_1"/>
    <property type="match status" value="5"/>
</dbReference>
<evidence type="ECO:0000256" key="2">
    <source>
        <dbReference type="ARBA" id="ARBA00022692"/>
    </source>
</evidence>
<dbReference type="OMA" id="MRADIRY"/>
<keyword evidence="5" id="KW-0472">Membrane</keyword>
<dbReference type="PRINTS" id="PR00019">
    <property type="entry name" value="LEURICHRPT"/>
</dbReference>
<evidence type="ECO:0000256" key="5">
    <source>
        <dbReference type="ARBA" id="ARBA00023136"/>
    </source>
</evidence>
<dbReference type="SUPFAM" id="SSF52058">
    <property type="entry name" value="L domain-like"/>
    <property type="match status" value="1"/>
</dbReference>